<dbReference type="PROSITE" id="PS50113">
    <property type="entry name" value="PAC"/>
    <property type="match status" value="1"/>
</dbReference>
<name>A0A9D7SJ47_9BACT</name>
<dbReference type="SUPFAM" id="SSF55785">
    <property type="entry name" value="PYP-like sensor domain (PAS domain)"/>
    <property type="match status" value="1"/>
</dbReference>
<dbReference type="Pfam" id="PF08448">
    <property type="entry name" value="PAS_4"/>
    <property type="match status" value="1"/>
</dbReference>
<dbReference type="InterPro" id="IPR000014">
    <property type="entry name" value="PAS"/>
</dbReference>
<dbReference type="InterPro" id="IPR004358">
    <property type="entry name" value="Sig_transdc_His_kin-like_C"/>
</dbReference>
<gene>
    <name evidence="8" type="ORF">IPP58_13440</name>
</gene>
<evidence type="ECO:0000313" key="8">
    <source>
        <dbReference type="EMBL" id="MBK9797474.1"/>
    </source>
</evidence>
<keyword evidence="4" id="KW-0812">Transmembrane</keyword>
<evidence type="ECO:0000256" key="2">
    <source>
        <dbReference type="ARBA" id="ARBA00012438"/>
    </source>
</evidence>
<evidence type="ECO:0000259" key="6">
    <source>
        <dbReference type="PROSITE" id="PS50112"/>
    </source>
</evidence>
<dbReference type="CDD" id="cd00130">
    <property type="entry name" value="PAS"/>
    <property type="match status" value="1"/>
</dbReference>
<dbReference type="Pfam" id="PF02518">
    <property type="entry name" value="HATPase_c"/>
    <property type="match status" value="1"/>
</dbReference>
<evidence type="ECO:0000259" key="5">
    <source>
        <dbReference type="PROSITE" id="PS50109"/>
    </source>
</evidence>
<dbReference type="InterPro" id="IPR013656">
    <property type="entry name" value="PAS_4"/>
</dbReference>
<comment type="caution">
    <text evidence="8">The sequence shown here is derived from an EMBL/GenBank/DDBJ whole genome shotgun (WGS) entry which is preliminary data.</text>
</comment>
<keyword evidence="4" id="KW-1133">Transmembrane helix</keyword>
<dbReference type="Gene3D" id="3.30.450.20">
    <property type="entry name" value="PAS domain"/>
    <property type="match status" value="1"/>
</dbReference>
<dbReference type="InterPro" id="IPR036890">
    <property type="entry name" value="HATPase_C_sf"/>
</dbReference>
<dbReference type="PRINTS" id="PR00344">
    <property type="entry name" value="BCTRLSENSOR"/>
</dbReference>
<feature type="domain" description="Histidine kinase" evidence="5">
    <location>
        <begin position="229"/>
        <end position="451"/>
    </location>
</feature>
<dbReference type="InterPro" id="IPR036097">
    <property type="entry name" value="HisK_dim/P_sf"/>
</dbReference>
<dbReference type="EC" id="2.7.13.3" evidence="2"/>
<organism evidence="8 9">
    <name type="scientific">Candidatus Geothrix skivensis</name>
    <dbReference type="NCBI Taxonomy" id="2954439"/>
    <lineage>
        <taxon>Bacteria</taxon>
        <taxon>Pseudomonadati</taxon>
        <taxon>Acidobacteriota</taxon>
        <taxon>Holophagae</taxon>
        <taxon>Holophagales</taxon>
        <taxon>Holophagaceae</taxon>
        <taxon>Geothrix</taxon>
    </lineage>
</organism>
<dbReference type="SUPFAM" id="SSF47384">
    <property type="entry name" value="Homodimeric domain of signal transducing histidine kinase"/>
    <property type="match status" value="1"/>
</dbReference>
<keyword evidence="3" id="KW-0597">Phosphoprotein</keyword>
<evidence type="ECO:0000259" key="7">
    <source>
        <dbReference type="PROSITE" id="PS50113"/>
    </source>
</evidence>
<dbReference type="PROSITE" id="PS50112">
    <property type="entry name" value="PAS"/>
    <property type="match status" value="1"/>
</dbReference>
<evidence type="ECO:0000256" key="3">
    <source>
        <dbReference type="ARBA" id="ARBA00022553"/>
    </source>
</evidence>
<evidence type="ECO:0000256" key="4">
    <source>
        <dbReference type="SAM" id="Phobius"/>
    </source>
</evidence>
<sequence length="451" mass="49440">MSEPDKLHPKASLATTGALRVALLYAGFSGLWILLSDRAVEALVQDATLMTRVSIAKGWAFVAVTATLLFIMVKRLVHGVADREAKLQTLIRAIPDLVWLKDPEGVYRSCNGAFERVYGAREAEIVGKTDYDFVPKEVADLFRENDREAVASGGTRQQEEWFSPAGTQQPRCFETLKTPIYDQEGELIGVLGIGRDVTEQRQFLAERSRLEAQLHQAQKMELVGRFAGGVAHDYNNMLGVILGNADITLSRMPPEHPDRRNLEEIARAARHSAELTGQLLAFARQQPMNPQVVDLNAAIDGLQGVLGRLIRPEIRLSWTPGSGLWRIRVDPTQLGQVLTNLVVNARDAIASRGSIEVTTSNRTLTQTDCATMVEAEPGDHVCLSVSDDGCGMSPDLVTRIFEPFFTTKPEGRGTGLGLAMVHGVVKQNHGTMQVESGPGKGTCFQIFFPRA</sequence>
<feature type="domain" description="PAS" evidence="6">
    <location>
        <begin position="83"/>
        <end position="153"/>
    </location>
</feature>
<dbReference type="PANTHER" id="PTHR43065:SF42">
    <property type="entry name" value="TWO-COMPONENT SENSOR PPRA"/>
    <property type="match status" value="1"/>
</dbReference>
<feature type="transmembrane region" description="Helical" evidence="4">
    <location>
        <begin position="12"/>
        <end position="35"/>
    </location>
</feature>
<dbReference type="Gene3D" id="1.10.287.130">
    <property type="match status" value="1"/>
</dbReference>
<dbReference type="SMART" id="SM00387">
    <property type="entry name" value="HATPase_c"/>
    <property type="match status" value="1"/>
</dbReference>
<dbReference type="InterPro" id="IPR005467">
    <property type="entry name" value="His_kinase_dom"/>
</dbReference>
<dbReference type="PANTHER" id="PTHR43065">
    <property type="entry name" value="SENSOR HISTIDINE KINASE"/>
    <property type="match status" value="1"/>
</dbReference>
<feature type="transmembrane region" description="Helical" evidence="4">
    <location>
        <begin position="55"/>
        <end position="73"/>
    </location>
</feature>
<dbReference type="Gene3D" id="3.30.565.10">
    <property type="entry name" value="Histidine kinase-like ATPase, C-terminal domain"/>
    <property type="match status" value="1"/>
</dbReference>
<dbReference type="InterPro" id="IPR003661">
    <property type="entry name" value="HisK_dim/P_dom"/>
</dbReference>
<keyword evidence="4" id="KW-0472">Membrane</keyword>
<protein>
    <recommendedName>
        <fullName evidence="2">histidine kinase</fullName>
        <ecNumber evidence="2">2.7.13.3</ecNumber>
    </recommendedName>
</protein>
<dbReference type="GO" id="GO:0000155">
    <property type="term" value="F:phosphorelay sensor kinase activity"/>
    <property type="evidence" value="ECO:0007669"/>
    <property type="project" value="InterPro"/>
</dbReference>
<dbReference type="InterPro" id="IPR000700">
    <property type="entry name" value="PAS-assoc_C"/>
</dbReference>
<reference evidence="8" key="1">
    <citation type="submission" date="2020-10" db="EMBL/GenBank/DDBJ databases">
        <title>Connecting structure to function with the recovery of over 1000 high-quality activated sludge metagenome-assembled genomes encoding full-length rRNA genes using long-read sequencing.</title>
        <authorList>
            <person name="Singleton C.M."/>
            <person name="Petriglieri F."/>
            <person name="Kristensen J.M."/>
            <person name="Kirkegaard R.H."/>
            <person name="Michaelsen T.Y."/>
            <person name="Andersen M.H."/>
            <person name="Karst S.M."/>
            <person name="Dueholm M.S."/>
            <person name="Nielsen P.H."/>
            <person name="Albertsen M."/>
        </authorList>
    </citation>
    <scope>NUCLEOTIDE SEQUENCE</scope>
    <source>
        <strain evidence="8">Skiv_18-Q3-R9-52_MAXAC.067</strain>
    </source>
</reference>
<dbReference type="PROSITE" id="PS50109">
    <property type="entry name" value="HIS_KIN"/>
    <property type="match status" value="1"/>
</dbReference>
<dbReference type="NCBIfam" id="TIGR00229">
    <property type="entry name" value="sensory_box"/>
    <property type="match status" value="1"/>
</dbReference>
<dbReference type="CDD" id="cd00082">
    <property type="entry name" value="HisKA"/>
    <property type="match status" value="1"/>
</dbReference>
<dbReference type="SMART" id="SM00091">
    <property type="entry name" value="PAS"/>
    <property type="match status" value="1"/>
</dbReference>
<feature type="domain" description="PAC" evidence="7">
    <location>
        <begin position="156"/>
        <end position="209"/>
    </location>
</feature>
<dbReference type="EMBL" id="JADKIO010000009">
    <property type="protein sequence ID" value="MBK9797474.1"/>
    <property type="molecule type" value="Genomic_DNA"/>
</dbReference>
<dbReference type="InterPro" id="IPR035965">
    <property type="entry name" value="PAS-like_dom_sf"/>
</dbReference>
<dbReference type="SUPFAM" id="SSF55874">
    <property type="entry name" value="ATPase domain of HSP90 chaperone/DNA topoisomerase II/histidine kinase"/>
    <property type="match status" value="1"/>
</dbReference>
<dbReference type="AlphaFoldDB" id="A0A9D7SJ47"/>
<proteinExistence type="predicted"/>
<evidence type="ECO:0000313" key="9">
    <source>
        <dbReference type="Proteomes" id="UP000886657"/>
    </source>
</evidence>
<comment type="catalytic activity">
    <reaction evidence="1">
        <text>ATP + protein L-histidine = ADP + protein N-phospho-L-histidine.</text>
        <dbReference type="EC" id="2.7.13.3"/>
    </reaction>
</comment>
<evidence type="ECO:0000256" key="1">
    <source>
        <dbReference type="ARBA" id="ARBA00000085"/>
    </source>
</evidence>
<accession>A0A9D7SJ47</accession>
<dbReference type="InterPro" id="IPR003594">
    <property type="entry name" value="HATPase_dom"/>
</dbReference>
<dbReference type="Proteomes" id="UP000886657">
    <property type="component" value="Unassembled WGS sequence"/>
</dbReference>